<evidence type="ECO:0000313" key="2">
    <source>
        <dbReference type="Proteomes" id="UP000058012"/>
    </source>
</evidence>
<dbReference type="Proteomes" id="UP000058012">
    <property type="component" value="Unassembled WGS sequence"/>
</dbReference>
<organism evidence="1 2">
    <name type="scientific">Novosphingobium fuchskuhlense</name>
    <dbReference type="NCBI Taxonomy" id="1117702"/>
    <lineage>
        <taxon>Bacteria</taxon>
        <taxon>Pseudomonadati</taxon>
        <taxon>Pseudomonadota</taxon>
        <taxon>Alphaproteobacteria</taxon>
        <taxon>Sphingomonadales</taxon>
        <taxon>Sphingomonadaceae</taxon>
        <taxon>Novosphingobium</taxon>
    </lineage>
</organism>
<gene>
    <name evidence="1" type="ORF">AQZ52_09650</name>
</gene>
<protein>
    <submittedName>
        <fullName evidence="1">Uncharacterized protein</fullName>
    </submittedName>
</protein>
<accession>A0A117UVW4</accession>
<dbReference type="EMBL" id="LLZS01000006">
    <property type="protein sequence ID" value="KUR71836.1"/>
    <property type="molecule type" value="Genomic_DNA"/>
</dbReference>
<proteinExistence type="predicted"/>
<comment type="caution">
    <text evidence="1">The sequence shown here is derived from an EMBL/GenBank/DDBJ whole genome shotgun (WGS) entry which is preliminary data.</text>
</comment>
<dbReference type="STRING" id="1117702.AQZ52_09650"/>
<evidence type="ECO:0000313" key="1">
    <source>
        <dbReference type="EMBL" id="KUR71836.1"/>
    </source>
</evidence>
<dbReference type="AlphaFoldDB" id="A0A117UVW4"/>
<reference evidence="1 2" key="1">
    <citation type="submission" date="2015-10" db="EMBL/GenBank/DDBJ databases">
        <title>Draft genome sequence of Novosphingobium fuchskuhlense DSM 25065 isolated from a surface water sample of the southwest basin of Lake Grosse Fuchskuhle.</title>
        <authorList>
            <person name="Ruckert C."/>
            <person name="Winkler A."/>
            <person name="Glaeser J."/>
            <person name="Grossart H.-P."/>
            <person name="Kalinowski J."/>
            <person name="Glaeser S."/>
        </authorList>
    </citation>
    <scope>NUCLEOTIDE SEQUENCE [LARGE SCALE GENOMIC DNA]</scope>
    <source>
        <strain evidence="1 2">FNE08-7</strain>
    </source>
</reference>
<keyword evidence="2" id="KW-1185">Reference proteome</keyword>
<name>A0A117UVW4_9SPHN</name>
<sequence length="113" mass="11769">MALAGLLVAPEFAFAKPGVAIQTQSGDAMRLLGYITFGTADDIAALEANLGPLSSLGVKAARPKTPDGRIELMILFTEGTGPITAALVRQKITDGKLGHFEFESILAPESAVK</sequence>